<name>D0LI83_HALO1</name>
<feature type="signal peptide" evidence="2">
    <location>
        <begin position="1"/>
        <end position="19"/>
    </location>
</feature>
<dbReference type="EMBL" id="CP001804">
    <property type="protein sequence ID" value="ACY16462.1"/>
    <property type="molecule type" value="Genomic_DNA"/>
</dbReference>
<dbReference type="HOGENOM" id="CLU_1459398_0_0_7"/>
<proteinExistence type="predicted"/>
<dbReference type="OrthoDB" id="10005306at2"/>
<feature type="chain" id="PRO_5003011370" evidence="2">
    <location>
        <begin position="20"/>
        <end position="185"/>
    </location>
</feature>
<dbReference type="AlphaFoldDB" id="D0LI83"/>
<feature type="region of interest" description="Disordered" evidence="1">
    <location>
        <begin position="54"/>
        <end position="132"/>
    </location>
</feature>
<feature type="compositionally biased region" description="Low complexity" evidence="1">
    <location>
        <begin position="79"/>
        <end position="108"/>
    </location>
</feature>
<feature type="compositionally biased region" description="Basic residues" evidence="1">
    <location>
        <begin position="60"/>
        <end position="78"/>
    </location>
</feature>
<organism evidence="3 4">
    <name type="scientific">Haliangium ochraceum (strain DSM 14365 / JCM 11303 / SMP-2)</name>
    <dbReference type="NCBI Taxonomy" id="502025"/>
    <lineage>
        <taxon>Bacteria</taxon>
        <taxon>Pseudomonadati</taxon>
        <taxon>Myxococcota</taxon>
        <taxon>Polyangia</taxon>
        <taxon>Haliangiales</taxon>
        <taxon>Kofleriaceae</taxon>
        <taxon>Haliangium</taxon>
    </lineage>
</organism>
<accession>D0LI83</accession>
<dbReference type="Proteomes" id="UP000001880">
    <property type="component" value="Chromosome"/>
</dbReference>
<evidence type="ECO:0000256" key="2">
    <source>
        <dbReference type="SAM" id="SignalP"/>
    </source>
</evidence>
<gene>
    <name evidence="3" type="ordered locus">Hoch_3963</name>
</gene>
<evidence type="ECO:0000313" key="3">
    <source>
        <dbReference type="EMBL" id="ACY16462.1"/>
    </source>
</evidence>
<evidence type="ECO:0000256" key="1">
    <source>
        <dbReference type="SAM" id="MobiDB-lite"/>
    </source>
</evidence>
<keyword evidence="4" id="KW-1185">Reference proteome</keyword>
<evidence type="ECO:0000313" key="4">
    <source>
        <dbReference type="Proteomes" id="UP000001880"/>
    </source>
</evidence>
<reference evidence="3 4" key="1">
    <citation type="journal article" date="2010" name="Stand. Genomic Sci.">
        <title>Complete genome sequence of Haliangium ochraceum type strain (SMP-2).</title>
        <authorList>
            <consortium name="US DOE Joint Genome Institute (JGI-PGF)"/>
            <person name="Ivanova N."/>
            <person name="Daum C."/>
            <person name="Lang E."/>
            <person name="Abt B."/>
            <person name="Kopitz M."/>
            <person name="Saunders E."/>
            <person name="Lapidus A."/>
            <person name="Lucas S."/>
            <person name="Glavina Del Rio T."/>
            <person name="Nolan M."/>
            <person name="Tice H."/>
            <person name="Copeland A."/>
            <person name="Cheng J.F."/>
            <person name="Chen F."/>
            <person name="Bruce D."/>
            <person name="Goodwin L."/>
            <person name="Pitluck S."/>
            <person name="Mavromatis K."/>
            <person name="Pati A."/>
            <person name="Mikhailova N."/>
            <person name="Chen A."/>
            <person name="Palaniappan K."/>
            <person name="Land M."/>
            <person name="Hauser L."/>
            <person name="Chang Y.J."/>
            <person name="Jeffries C.D."/>
            <person name="Detter J.C."/>
            <person name="Brettin T."/>
            <person name="Rohde M."/>
            <person name="Goker M."/>
            <person name="Bristow J."/>
            <person name="Markowitz V."/>
            <person name="Eisen J.A."/>
            <person name="Hugenholtz P."/>
            <person name="Kyrpides N.C."/>
            <person name="Klenk H.P."/>
        </authorList>
    </citation>
    <scope>NUCLEOTIDE SEQUENCE [LARGE SCALE GENOMIC DNA]</scope>
    <source>
        <strain evidence="4">DSM 14365 / CIP 107738 / JCM 11303 / AJ 13395 / SMP-2</strain>
    </source>
</reference>
<protein>
    <submittedName>
        <fullName evidence="3">Uncharacterized protein</fullName>
    </submittedName>
</protein>
<keyword evidence="2" id="KW-0732">Signal</keyword>
<dbReference type="STRING" id="502025.Hoch_3963"/>
<sequence>MGAGAAVLLALLLAWPAGFSWHSQDPDAGDSDAPAALLVGGSGSPSSLHITWVQDAEAQRKKRNRRRARRNRNRRAKQRQQQQQQREAQQEQQATEAAEGEAQAASAAGGSGKNKRPARAAQDGGRSNGDGDKVFDFTGINIAGQLRAPQLLYFLDRAAEELDRASLERRSFIPELVRSIDEESL</sequence>
<dbReference type="KEGG" id="hoh:Hoch_3963"/>